<comment type="subcellular location">
    <subcellularLocation>
        <location evidence="2">Chromosome</location>
        <location evidence="2">Telomere</location>
    </subcellularLocation>
    <subcellularLocation>
        <location evidence="1">Nucleus</location>
    </subcellularLocation>
</comment>
<protein>
    <recommendedName>
        <fullName evidence="4">Protection of telomeres protein 1</fullName>
    </recommendedName>
</protein>
<evidence type="ECO:0000313" key="12">
    <source>
        <dbReference type="Proteomes" id="UP001152320"/>
    </source>
</evidence>
<dbReference type="Proteomes" id="UP001152320">
    <property type="component" value="Chromosome 7"/>
</dbReference>
<evidence type="ECO:0000259" key="10">
    <source>
        <dbReference type="SMART" id="SM00976"/>
    </source>
</evidence>
<dbReference type="Gene3D" id="2.40.50.140">
    <property type="entry name" value="Nucleic acid-binding proteins"/>
    <property type="match status" value="3"/>
</dbReference>
<feature type="compositionally biased region" description="Basic residues" evidence="9">
    <location>
        <begin position="891"/>
        <end position="904"/>
    </location>
</feature>
<organism evidence="11 12">
    <name type="scientific">Holothuria leucospilota</name>
    <name type="common">Black long sea cucumber</name>
    <name type="synonym">Mertensiothuria leucospilota</name>
    <dbReference type="NCBI Taxonomy" id="206669"/>
    <lineage>
        <taxon>Eukaryota</taxon>
        <taxon>Metazoa</taxon>
        <taxon>Echinodermata</taxon>
        <taxon>Eleutherozoa</taxon>
        <taxon>Echinozoa</taxon>
        <taxon>Holothuroidea</taxon>
        <taxon>Aspidochirotacea</taxon>
        <taxon>Aspidochirotida</taxon>
        <taxon>Holothuriidae</taxon>
        <taxon>Holothuria</taxon>
    </lineage>
</organism>
<feature type="compositionally biased region" description="Low complexity" evidence="9">
    <location>
        <begin position="712"/>
        <end position="736"/>
    </location>
</feature>
<dbReference type="GO" id="GO:0098505">
    <property type="term" value="F:G-rich strand telomeric DNA binding"/>
    <property type="evidence" value="ECO:0007669"/>
    <property type="project" value="TreeGrafter"/>
</dbReference>
<comment type="caution">
    <text evidence="11">The sequence shown here is derived from an EMBL/GenBank/DDBJ whole genome shotgun (WGS) entry which is preliminary data.</text>
</comment>
<dbReference type="CDD" id="cd04497">
    <property type="entry name" value="hPOT1_OB1_like"/>
    <property type="match status" value="1"/>
</dbReference>
<dbReference type="SMART" id="SM00976">
    <property type="entry name" value="Telo_bind"/>
    <property type="match status" value="1"/>
</dbReference>
<evidence type="ECO:0000256" key="5">
    <source>
        <dbReference type="ARBA" id="ARBA00022454"/>
    </source>
</evidence>
<keyword evidence="7" id="KW-0238">DNA-binding</keyword>
<dbReference type="GO" id="GO:0010521">
    <property type="term" value="F:telomerase inhibitor activity"/>
    <property type="evidence" value="ECO:0007669"/>
    <property type="project" value="TreeGrafter"/>
</dbReference>
<feature type="compositionally biased region" description="Polar residues" evidence="9">
    <location>
        <begin position="873"/>
        <end position="889"/>
    </location>
</feature>
<name>A0A9Q1HAL1_HOLLE</name>
<feature type="compositionally biased region" description="Polar residues" evidence="9">
    <location>
        <begin position="916"/>
        <end position="925"/>
    </location>
</feature>
<dbReference type="EMBL" id="JAIZAY010000007">
    <property type="protein sequence ID" value="KAJ8038548.1"/>
    <property type="molecule type" value="Genomic_DNA"/>
</dbReference>
<dbReference type="AlphaFoldDB" id="A0A9Q1HAL1"/>
<keyword evidence="6" id="KW-0779">Telomere</keyword>
<feature type="compositionally biased region" description="Basic and acidic residues" evidence="9">
    <location>
        <begin position="953"/>
        <end position="967"/>
    </location>
</feature>
<dbReference type="GO" id="GO:0016233">
    <property type="term" value="P:telomere capping"/>
    <property type="evidence" value="ECO:0007669"/>
    <property type="project" value="TreeGrafter"/>
</dbReference>
<sequence length="1199" mass="132068">MPLTVWKAESTNIPALSGLQRIFLKDLKADTSLVNKFLKLTLNTDWGVKWVGTAPRRKVVLQESDTEGNEKINVYLVGHYAKDFDAASIGDTIIVANVSVQKSATFNRDGIHACQLVLITQNRPDVWIIPKKVNDPSSSTQNQALSAAISAKLGTTAPDCPQATLAVAPVATPTPAASTAAPVGAQAPAVASSTTAASNIFKDLYSYRYTPLKEVKETRSVDVYGVVKFFKPPYKTSGPDYCMVITIFDPSCEPELCGLKCLIFNPDIQSMPKVLELGDIVRFHRLKVVTYSSELQGQKGPGFSCLVFDGDPDSPVEARSTTANYTITENDKEKVKELRNWAKSGDKLMTRIRLSLSRINPGDYFDLVCQVVAKSYVSRESCVYLKVWDGTKCKLPVQKPSVYQSQTPQVQAEIEKVGNLAVDVCVYGKHISYAQSVQPGNFVRFYNLYVDNSTLVNNGSKILVVLQDGTSFGRGMVVLDQSENIVRSLMRQMESPEEDADEEDGDQPDAAISAPPDQRDREVTDQVSSLNQLFPDVDDDPSVVTLSKVKVGQYFDLTCQVIKVVEMPENSCVCINVWDGTKMNLPHRAIDYTDRNVSMIPSLMNKAGPLAVDVCLYDNHMQIGNKIKPGNFVKVKNLHAPRFPPASMRAPQPARNSTPMVELALHRGTSFGKGVDILQPDAACVQPLKRRLDIISGRRTGGSPSTKDAPANQQSSSNDSNAGVVTSSTTNSLLTSGQDQFNSSDENNSRNSPKIAGGRHSQAKSTGQSRQQRNKENGQEEDEPSELRCMQQFASFTMESQRIKFVPIREAKEISLPNRFRVRAKVISYLPKEVKDFVHLYCPACNHRCGLSFLEQQTPGSPDRSQHKGGESPQRNGGESPIVPTSSVLRRSPRLQTLRRIRERRGRDTGARRKVLQSTTQTGVQSPEGPKTARNLQIDVRYQEADSSQESNHSSDLKRKSPGDTPERPALTMKLRSSKESSPKRLRTDEGLSNSQSSNEYWTASQGSSPASSPTWHQRLEKLEVKKKHGTLTVNNLSATDILNLCKKGVKLSKPPEVCLKYIPLSSAKQGVQFLCPSCCPNRESGPKVLMNYEFLFRLTLADKTDSLEVLVQGENATKFFAGIEPDNLYKDEVKKESLTRAMKALCPTGGSGINPTTDTSENPQLECCIKGVTIVRNGGVHKVYQLVNTQLANEIIES</sequence>
<evidence type="ECO:0000256" key="9">
    <source>
        <dbReference type="SAM" id="MobiDB-lite"/>
    </source>
</evidence>
<feature type="region of interest" description="Disordered" evidence="9">
    <location>
        <begin position="492"/>
        <end position="522"/>
    </location>
</feature>
<reference evidence="11" key="1">
    <citation type="submission" date="2021-10" db="EMBL/GenBank/DDBJ databases">
        <title>Tropical sea cucumber genome reveals ecological adaptation and Cuvierian tubules defense mechanism.</title>
        <authorList>
            <person name="Chen T."/>
        </authorList>
    </citation>
    <scope>NUCLEOTIDE SEQUENCE</scope>
    <source>
        <strain evidence="11">Nanhai2018</strain>
        <tissue evidence="11">Muscle</tissue>
    </source>
</reference>
<dbReference type="InterPro" id="IPR012340">
    <property type="entry name" value="NA-bd_OB-fold"/>
</dbReference>
<dbReference type="Pfam" id="PF16686">
    <property type="entry name" value="POT1PC"/>
    <property type="match status" value="2"/>
</dbReference>
<feature type="compositionally biased region" description="Polar residues" evidence="9">
    <location>
        <begin position="737"/>
        <end position="752"/>
    </location>
</feature>
<evidence type="ECO:0000256" key="3">
    <source>
        <dbReference type="ARBA" id="ARBA00008442"/>
    </source>
</evidence>
<evidence type="ECO:0000256" key="4">
    <source>
        <dbReference type="ARBA" id="ARBA00015253"/>
    </source>
</evidence>
<dbReference type="Pfam" id="PF02765">
    <property type="entry name" value="POT1"/>
    <property type="match status" value="1"/>
</dbReference>
<evidence type="ECO:0000256" key="2">
    <source>
        <dbReference type="ARBA" id="ARBA00004574"/>
    </source>
</evidence>
<dbReference type="InterPro" id="IPR011564">
    <property type="entry name" value="Telomer_end-bd_POT1/Cdc13"/>
</dbReference>
<dbReference type="GO" id="GO:0000783">
    <property type="term" value="C:nuclear telomere cap complex"/>
    <property type="evidence" value="ECO:0007669"/>
    <property type="project" value="TreeGrafter"/>
</dbReference>
<dbReference type="FunFam" id="2.40.50.140:FF:000119">
    <property type="entry name" value="Protection of telomeres 1 homolog"/>
    <property type="match status" value="1"/>
</dbReference>
<gene>
    <name evidence="11" type="ORF">HOLleu_15999</name>
</gene>
<dbReference type="GO" id="GO:0032210">
    <property type="term" value="P:regulation of telomere maintenance via telomerase"/>
    <property type="evidence" value="ECO:0007669"/>
    <property type="project" value="TreeGrafter"/>
</dbReference>
<dbReference type="SUPFAM" id="SSF50249">
    <property type="entry name" value="Nucleic acid-binding proteins"/>
    <property type="match status" value="3"/>
</dbReference>
<evidence type="ECO:0000256" key="7">
    <source>
        <dbReference type="ARBA" id="ARBA00023125"/>
    </source>
</evidence>
<feature type="compositionally biased region" description="Basic and acidic residues" evidence="9">
    <location>
        <begin position="977"/>
        <end position="990"/>
    </location>
</feature>
<evidence type="ECO:0000256" key="6">
    <source>
        <dbReference type="ARBA" id="ARBA00022895"/>
    </source>
</evidence>
<dbReference type="PANTHER" id="PTHR14513">
    <property type="entry name" value="PROTECTION OF TELOMERES 1"/>
    <property type="match status" value="1"/>
</dbReference>
<accession>A0A9Q1HAL1</accession>
<evidence type="ECO:0000313" key="11">
    <source>
        <dbReference type="EMBL" id="KAJ8038548.1"/>
    </source>
</evidence>
<feature type="compositionally biased region" description="Polar residues" evidence="9">
    <location>
        <begin position="991"/>
        <end position="1016"/>
    </location>
</feature>
<keyword evidence="5" id="KW-0158">Chromosome</keyword>
<feature type="compositionally biased region" description="Acidic residues" evidence="9">
    <location>
        <begin position="495"/>
        <end position="507"/>
    </location>
</feature>
<dbReference type="InterPro" id="IPR028389">
    <property type="entry name" value="POT1"/>
</dbReference>
<evidence type="ECO:0000256" key="8">
    <source>
        <dbReference type="ARBA" id="ARBA00023242"/>
    </source>
</evidence>
<evidence type="ECO:0000256" key="1">
    <source>
        <dbReference type="ARBA" id="ARBA00004123"/>
    </source>
</evidence>
<keyword evidence="12" id="KW-1185">Reference proteome</keyword>
<dbReference type="PANTHER" id="PTHR14513:SF0">
    <property type="entry name" value="PROTECTION OF TELOMERES PROTEIN 1"/>
    <property type="match status" value="1"/>
</dbReference>
<feature type="region of interest" description="Disordered" evidence="9">
    <location>
        <begin position="856"/>
        <end position="1016"/>
    </location>
</feature>
<dbReference type="OrthoDB" id="10061853at2759"/>
<comment type="similarity">
    <text evidence="3">Belongs to the telombin family.</text>
</comment>
<feature type="domain" description="Telomeric single stranded DNA binding POT1/Cdc13" evidence="10">
    <location>
        <begin position="209"/>
        <end position="343"/>
    </location>
</feature>
<dbReference type="InterPro" id="IPR032042">
    <property type="entry name" value="POT1PC"/>
</dbReference>
<keyword evidence="8" id="KW-0539">Nucleus</keyword>
<feature type="region of interest" description="Disordered" evidence="9">
    <location>
        <begin position="695"/>
        <end position="786"/>
    </location>
</feature>
<proteinExistence type="inferred from homology"/>